<keyword evidence="3" id="KW-1185">Reference proteome</keyword>
<evidence type="ECO:0000313" key="3">
    <source>
        <dbReference type="Proteomes" id="UP000054544"/>
    </source>
</evidence>
<reference evidence="3" key="1">
    <citation type="journal article" date="2014" name="BMC Genomics">
        <title>The genome sequence of the biocontrol fungus Metarhizium anisopliae and comparative genomics of Metarhizium species.</title>
        <authorList>
            <person name="Pattemore J.A."/>
            <person name="Hane J.K."/>
            <person name="Williams A.H."/>
            <person name="Wilson B.A."/>
            <person name="Stodart B.J."/>
            <person name="Ash G.J."/>
        </authorList>
    </citation>
    <scope>NUCLEOTIDE SEQUENCE [LARGE SCALE GENOMIC DNA]</scope>
    <source>
        <strain evidence="3">BRIP 53293</strain>
    </source>
</reference>
<keyword evidence="1" id="KW-0472">Membrane</keyword>
<dbReference type="AlphaFoldDB" id="A0A0D9PE76"/>
<dbReference type="Proteomes" id="UP000054544">
    <property type="component" value="Unassembled WGS sequence"/>
</dbReference>
<protein>
    <recommendedName>
        <fullName evidence="4">Non-classical export protein 1</fullName>
    </recommendedName>
</protein>
<organism evidence="2 3">
    <name type="scientific">Metarhizium anisopliae BRIP 53293</name>
    <dbReference type="NCBI Taxonomy" id="1291518"/>
    <lineage>
        <taxon>Eukaryota</taxon>
        <taxon>Fungi</taxon>
        <taxon>Dikarya</taxon>
        <taxon>Ascomycota</taxon>
        <taxon>Pezizomycotina</taxon>
        <taxon>Sordariomycetes</taxon>
        <taxon>Hypocreomycetidae</taxon>
        <taxon>Hypocreales</taxon>
        <taxon>Clavicipitaceae</taxon>
        <taxon>Metarhizium</taxon>
    </lineage>
</organism>
<dbReference type="EMBL" id="KE384719">
    <property type="protein sequence ID" value="KJK84438.1"/>
    <property type="molecule type" value="Genomic_DNA"/>
</dbReference>
<evidence type="ECO:0008006" key="4">
    <source>
        <dbReference type="Google" id="ProtNLM"/>
    </source>
</evidence>
<sequence length="58" mass="6338">MPAPTYIISKIADPIFAVFIGISAAAMRINREEKAKGYTTQQTIDNGLRRIGLSKKTA</sequence>
<feature type="transmembrane region" description="Helical" evidence="1">
    <location>
        <begin position="6"/>
        <end position="26"/>
    </location>
</feature>
<dbReference type="GO" id="GO:0009306">
    <property type="term" value="P:protein secretion"/>
    <property type="evidence" value="ECO:0007669"/>
    <property type="project" value="InterPro"/>
</dbReference>
<dbReference type="InterPro" id="IPR024242">
    <property type="entry name" value="NCE101"/>
</dbReference>
<keyword evidence="1" id="KW-0812">Transmembrane</keyword>
<accession>A0A0D9PE76</accession>
<dbReference type="STRING" id="1291518.A0A0D9PE76"/>
<gene>
    <name evidence="2" type="ORF">H634G_00802</name>
</gene>
<proteinExistence type="predicted"/>
<evidence type="ECO:0000256" key="1">
    <source>
        <dbReference type="SAM" id="Phobius"/>
    </source>
</evidence>
<dbReference type="OrthoDB" id="2155101at2759"/>
<dbReference type="Pfam" id="PF11654">
    <property type="entry name" value="NCE101"/>
    <property type="match status" value="1"/>
</dbReference>
<keyword evidence="1" id="KW-1133">Transmembrane helix</keyword>
<evidence type="ECO:0000313" key="2">
    <source>
        <dbReference type="EMBL" id="KJK84438.1"/>
    </source>
</evidence>
<name>A0A0D9PE76_METAN</name>